<dbReference type="PANTHER" id="PTHR38459">
    <property type="entry name" value="PROPHAGE BACTOPRENOL-LINKED GLUCOSE TRANSLOCASE HOMOLOG"/>
    <property type="match status" value="1"/>
</dbReference>
<comment type="subcellular location">
    <subcellularLocation>
        <location evidence="1">Membrane</location>
        <topology evidence="1">Multi-pass membrane protein</topology>
    </subcellularLocation>
</comment>
<feature type="transmembrane region" description="Helical" evidence="6">
    <location>
        <begin position="99"/>
        <end position="120"/>
    </location>
</feature>
<evidence type="ECO:0000313" key="8">
    <source>
        <dbReference type="EMBL" id="QMV86499.1"/>
    </source>
</evidence>
<dbReference type="EMBL" id="CP059833">
    <property type="protein sequence ID" value="QMV86499.1"/>
    <property type="molecule type" value="Genomic_DNA"/>
</dbReference>
<keyword evidence="5 6" id="KW-0472">Membrane</keyword>
<feature type="transmembrane region" description="Helical" evidence="6">
    <location>
        <begin position="68"/>
        <end position="87"/>
    </location>
</feature>
<organism evidence="8 9">
    <name type="scientific">Corynebacterium hindlerae</name>
    <dbReference type="NCBI Taxonomy" id="699041"/>
    <lineage>
        <taxon>Bacteria</taxon>
        <taxon>Bacillati</taxon>
        <taxon>Actinomycetota</taxon>
        <taxon>Actinomycetes</taxon>
        <taxon>Mycobacteriales</taxon>
        <taxon>Corynebacteriaceae</taxon>
        <taxon>Corynebacterium</taxon>
    </lineage>
</organism>
<dbReference type="RefSeq" id="WP_182387454.1">
    <property type="nucleotide sequence ID" value="NZ_CP059833.1"/>
</dbReference>
<dbReference type="GO" id="GO:0000271">
    <property type="term" value="P:polysaccharide biosynthetic process"/>
    <property type="evidence" value="ECO:0007669"/>
    <property type="project" value="InterPro"/>
</dbReference>
<dbReference type="InterPro" id="IPR051401">
    <property type="entry name" value="GtrA_CellWall_Glycosyl"/>
</dbReference>
<evidence type="ECO:0000313" key="9">
    <source>
        <dbReference type="Proteomes" id="UP000515570"/>
    </source>
</evidence>
<feature type="transmembrane region" description="Helical" evidence="6">
    <location>
        <begin position="39"/>
        <end position="56"/>
    </location>
</feature>
<evidence type="ECO:0000256" key="4">
    <source>
        <dbReference type="ARBA" id="ARBA00022989"/>
    </source>
</evidence>
<evidence type="ECO:0000256" key="1">
    <source>
        <dbReference type="ARBA" id="ARBA00004141"/>
    </source>
</evidence>
<evidence type="ECO:0000259" key="7">
    <source>
        <dbReference type="Pfam" id="PF04138"/>
    </source>
</evidence>
<keyword evidence="3 6" id="KW-0812">Transmembrane</keyword>
<dbReference type="Pfam" id="PF04138">
    <property type="entry name" value="GtrA_DPMS_TM"/>
    <property type="match status" value="1"/>
</dbReference>
<protein>
    <submittedName>
        <fullName evidence="8">GtrA family protein</fullName>
    </submittedName>
</protein>
<dbReference type="PANTHER" id="PTHR38459:SF1">
    <property type="entry name" value="PROPHAGE BACTOPRENOL-LINKED GLUCOSE TRANSLOCASE HOMOLOG"/>
    <property type="match status" value="1"/>
</dbReference>
<sequence>MKTQGYRFIISGVISAVVDWGVTALTQFLFGFAASRARLVGFIFGTITAYMINRRWTFQADHSWKRLFYVAVLYTVTGWLNMTLYAWGFHLLEPHTPRLVASIGAFVFAQGIATVINFFAQRMFIFKQPKSVIVVEQTP</sequence>
<keyword evidence="4 6" id="KW-1133">Transmembrane helix</keyword>
<dbReference type="GO" id="GO:0005886">
    <property type="term" value="C:plasma membrane"/>
    <property type="evidence" value="ECO:0007669"/>
    <property type="project" value="TreeGrafter"/>
</dbReference>
<proteinExistence type="inferred from homology"/>
<feature type="domain" description="GtrA/DPMS transmembrane" evidence="7">
    <location>
        <begin position="7"/>
        <end position="126"/>
    </location>
</feature>
<reference evidence="8 9" key="1">
    <citation type="submission" date="2020-07" db="EMBL/GenBank/DDBJ databases">
        <title>non toxigenic Corynebacterium sp. nov from a clinical source.</title>
        <authorList>
            <person name="Bernier A.-M."/>
            <person name="Bernard K."/>
        </authorList>
    </citation>
    <scope>NUCLEOTIDE SEQUENCE [LARGE SCALE GENOMIC DNA]</scope>
    <source>
        <strain evidence="9">NML 93-0612</strain>
    </source>
</reference>
<evidence type="ECO:0000256" key="2">
    <source>
        <dbReference type="ARBA" id="ARBA00009399"/>
    </source>
</evidence>
<comment type="similarity">
    <text evidence="2">Belongs to the GtrA family.</text>
</comment>
<name>A0A7G5FIQ8_9CORY</name>
<keyword evidence="9" id="KW-1185">Reference proteome</keyword>
<dbReference type="Proteomes" id="UP000515570">
    <property type="component" value="Chromosome"/>
</dbReference>
<feature type="transmembrane region" description="Helical" evidence="6">
    <location>
        <begin position="12"/>
        <end position="33"/>
    </location>
</feature>
<dbReference type="AlphaFoldDB" id="A0A7G5FIQ8"/>
<evidence type="ECO:0000256" key="6">
    <source>
        <dbReference type="SAM" id="Phobius"/>
    </source>
</evidence>
<accession>A0A7G5FIQ8</accession>
<evidence type="ECO:0000256" key="3">
    <source>
        <dbReference type="ARBA" id="ARBA00022692"/>
    </source>
</evidence>
<gene>
    <name evidence="8" type="ORF">HW450_08455</name>
</gene>
<dbReference type="InterPro" id="IPR007267">
    <property type="entry name" value="GtrA_DPMS_TM"/>
</dbReference>
<evidence type="ECO:0000256" key="5">
    <source>
        <dbReference type="ARBA" id="ARBA00023136"/>
    </source>
</evidence>